<feature type="compositionally biased region" description="Low complexity" evidence="6">
    <location>
        <begin position="103"/>
        <end position="126"/>
    </location>
</feature>
<dbReference type="AlphaFoldDB" id="A0A3L6G0M3"/>
<evidence type="ECO:0000259" key="7">
    <source>
        <dbReference type="PROSITE" id="PS50811"/>
    </source>
</evidence>
<keyword evidence="2" id="KW-0805">Transcription regulation</keyword>
<comment type="subcellular location">
    <subcellularLocation>
        <location evidence="1">Nucleus</location>
    </subcellularLocation>
</comment>
<evidence type="ECO:0000313" key="9">
    <source>
        <dbReference type="Proteomes" id="UP000251960"/>
    </source>
</evidence>
<dbReference type="Proteomes" id="UP000251960">
    <property type="component" value="Chromosome 2"/>
</dbReference>
<protein>
    <submittedName>
        <fullName evidence="8">WRKY transcription factor WRKY51</fullName>
    </submittedName>
</protein>
<feature type="region of interest" description="Disordered" evidence="6">
    <location>
        <begin position="302"/>
        <end position="331"/>
    </location>
</feature>
<dbReference type="Gene3D" id="2.20.25.80">
    <property type="entry name" value="WRKY domain"/>
    <property type="match status" value="1"/>
</dbReference>
<proteinExistence type="predicted"/>
<feature type="region of interest" description="Disordered" evidence="6">
    <location>
        <begin position="97"/>
        <end position="126"/>
    </location>
</feature>
<dbReference type="PROSITE" id="PS50811">
    <property type="entry name" value="WRKY"/>
    <property type="match status" value="1"/>
</dbReference>
<feature type="compositionally biased region" description="Pro residues" evidence="6">
    <location>
        <begin position="316"/>
        <end position="331"/>
    </location>
</feature>
<dbReference type="Pfam" id="PF10533">
    <property type="entry name" value="Plant_zn_clust"/>
    <property type="match status" value="1"/>
</dbReference>
<dbReference type="GO" id="GO:0005634">
    <property type="term" value="C:nucleus"/>
    <property type="evidence" value="ECO:0007669"/>
    <property type="project" value="UniProtKB-SubCell"/>
</dbReference>
<dbReference type="SMR" id="A0A3L6G0M3"/>
<dbReference type="SMART" id="SM00774">
    <property type="entry name" value="WRKY"/>
    <property type="match status" value="1"/>
</dbReference>
<evidence type="ECO:0000313" key="8">
    <source>
        <dbReference type="EMBL" id="PWZ39964.1"/>
    </source>
</evidence>
<dbReference type="InterPro" id="IPR044810">
    <property type="entry name" value="WRKY_plant"/>
</dbReference>
<keyword evidence="4" id="KW-0804">Transcription</keyword>
<evidence type="ECO:0000256" key="1">
    <source>
        <dbReference type="ARBA" id="ARBA00004123"/>
    </source>
</evidence>
<evidence type="ECO:0000256" key="5">
    <source>
        <dbReference type="ARBA" id="ARBA00023242"/>
    </source>
</evidence>
<keyword evidence="3" id="KW-0238">DNA-binding</keyword>
<dbReference type="EMBL" id="NCVQ01000003">
    <property type="protein sequence ID" value="PWZ39964.1"/>
    <property type="molecule type" value="Genomic_DNA"/>
</dbReference>
<dbReference type="GO" id="GO:0043565">
    <property type="term" value="F:sequence-specific DNA binding"/>
    <property type="evidence" value="ECO:0007669"/>
    <property type="project" value="InterPro"/>
</dbReference>
<dbReference type="SUPFAM" id="SSF118290">
    <property type="entry name" value="WRKY DNA-binding domain"/>
    <property type="match status" value="1"/>
</dbReference>
<dbReference type="GO" id="GO:0003700">
    <property type="term" value="F:DNA-binding transcription factor activity"/>
    <property type="evidence" value="ECO:0007669"/>
    <property type="project" value="InterPro"/>
</dbReference>
<dbReference type="ExpressionAtlas" id="A0A3L6G0M3">
    <property type="expression patterns" value="differential"/>
</dbReference>
<comment type="caution">
    <text evidence="8">The sequence shown here is derived from an EMBL/GenBank/DDBJ whole genome shotgun (WGS) entry which is preliminary data.</text>
</comment>
<dbReference type="InterPro" id="IPR036576">
    <property type="entry name" value="WRKY_dom_sf"/>
</dbReference>
<evidence type="ECO:0000256" key="3">
    <source>
        <dbReference type="ARBA" id="ARBA00023125"/>
    </source>
</evidence>
<gene>
    <name evidence="8" type="primary">WRKY51_3</name>
    <name evidence="8" type="ORF">Zm00014a_019715</name>
</gene>
<sequence>MTTLDLMGGYGRVDEQVAIQEAATAGLRGMERLILQLSQAGTGERSSSPPAVQAQRQQQKQLEQIQQQVDCRELTDMTVSKFKKVISILNRTGHARFRRGPVAARSQSQSQGPASPEPAQSAPAPAARPLTLDFTKSVSGYSRDSGFSVSGASSSFLSSVTTGDGSVSNGRAGGSSFLMLPPAPGAASCAKPPPAGAAQKRKCHDHAHSENVAGGKYGANGGRCHCSKRRKHRVKRTIRVPAISPKVADIPADEYSWRKYGQKPIKGSPYPRGYYKCSTVRGCPARKHVERDPADPSMLIVTYEGEHRHSPASGQDPPPPSLAPLPELPSH</sequence>
<accession>A0A3L6G0M3</accession>
<dbReference type="InterPro" id="IPR003657">
    <property type="entry name" value="WRKY_dom"/>
</dbReference>
<name>A0A3L6G0M3_MAIZE</name>
<reference evidence="8 9" key="1">
    <citation type="journal article" date="2018" name="Nat. Genet.">
        <title>Extensive intraspecific gene order and gene structural variations between Mo17 and other maize genomes.</title>
        <authorList>
            <person name="Sun S."/>
            <person name="Zhou Y."/>
            <person name="Chen J."/>
            <person name="Shi J."/>
            <person name="Zhao H."/>
            <person name="Zhao H."/>
            <person name="Song W."/>
            <person name="Zhang M."/>
            <person name="Cui Y."/>
            <person name="Dong X."/>
            <person name="Liu H."/>
            <person name="Ma X."/>
            <person name="Jiao Y."/>
            <person name="Wang B."/>
            <person name="Wei X."/>
            <person name="Stein J.C."/>
            <person name="Glaubitz J.C."/>
            <person name="Lu F."/>
            <person name="Yu G."/>
            <person name="Liang C."/>
            <person name="Fengler K."/>
            <person name="Li B."/>
            <person name="Rafalski A."/>
            <person name="Schnable P.S."/>
            <person name="Ware D.H."/>
            <person name="Buckler E.S."/>
            <person name="Lai J."/>
        </authorList>
    </citation>
    <scope>NUCLEOTIDE SEQUENCE [LARGE SCALE GENOMIC DNA]</scope>
    <source>
        <strain evidence="9">cv. Missouri 17</strain>
        <tissue evidence="8">Seedling</tissue>
    </source>
</reference>
<feature type="domain" description="WRKY" evidence="7">
    <location>
        <begin position="246"/>
        <end position="312"/>
    </location>
</feature>
<evidence type="ECO:0000256" key="6">
    <source>
        <dbReference type="SAM" id="MobiDB-lite"/>
    </source>
</evidence>
<dbReference type="InterPro" id="IPR018872">
    <property type="entry name" value="Zn-cluster-dom"/>
</dbReference>
<evidence type="ECO:0000256" key="4">
    <source>
        <dbReference type="ARBA" id="ARBA00023163"/>
    </source>
</evidence>
<evidence type="ECO:0000256" key="2">
    <source>
        <dbReference type="ARBA" id="ARBA00023015"/>
    </source>
</evidence>
<organism evidence="8 9">
    <name type="scientific">Zea mays</name>
    <name type="common">Maize</name>
    <dbReference type="NCBI Taxonomy" id="4577"/>
    <lineage>
        <taxon>Eukaryota</taxon>
        <taxon>Viridiplantae</taxon>
        <taxon>Streptophyta</taxon>
        <taxon>Embryophyta</taxon>
        <taxon>Tracheophyta</taxon>
        <taxon>Spermatophyta</taxon>
        <taxon>Magnoliopsida</taxon>
        <taxon>Liliopsida</taxon>
        <taxon>Poales</taxon>
        <taxon>Poaceae</taxon>
        <taxon>PACMAD clade</taxon>
        <taxon>Panicoideae</taxon>
        <taxon>Andropogonodae</taxon>
        <taxon>Andropogoneae</taxon>
        <taxon>Tripsacinae</taxon>
        <taxon>Zea</taxon>
    </lineage>
</organism>
<dbReference type="PANTHER" id="PTHR31282">
    <property type="entry name" value="WRKY TRANSCRIPTION FACTOR 21-RELATED"/>
    <property type="match status" value="1"/>
</dbReference>
<keyword evidence="5" id="KW-0539">Nucleus</keyword>
<dbReference type="Pfam" id="PF03106">
    <property type="entry name" value="WRKY"/>
    <property type="match status" value="1"/>
</dbReference>
<dbReference type="FunFam" id="2.20.25.80:FF:000004">
    <property type="entry name" value="WRKY transcription factor 65"/>
    <property type="match status" value="1"/>
</dbReference>